<comment type="caution">
    <text evidence="1">The sequence shown here is derived from an EMBL/GenBank/DDBJ whole genome shotgun (WGS) entry which is preliminary data.</text>
</comment>
<accession>A0A0F9PTR8</accession>
<reference evidence="1" key="1">
    <citation type="journal article" date="2015" name="Nature">
        <title>Complex archaea that bridge the gap between prokaryotes and eukaryotes.</title>
        <authorList>
            <person name="Spang A."/>
            <person name="Saw J.H."/>
            <person name="Jorgensen S.L."/>
            <person name="Zaremba-Niedzwiedzka K."/>
            <person name="Martijn J."/>
            <person name="Lind A.E."/>
            <person name="van Eijk R."/>
            <person name="Schleper C."/>
            <person name="Guy L."/>
            <person name="Ettema T.J."/>
        </authorList>
    </citation>
    <scope>NUCLEOTIDE SEQUENCE</scope>
</reference>
<dbReference type="InterPro" id="IPR001611">
    <property type="entry name" value="Leu-rich_rpt"/>
</dbReference>
<dbReference type="InterPro" id="IPR032675">
    <property type="entry name" value="LRR_dom_sf"/>
</dbReference>
<protein>
    <recommendedName>
        <fullName evidence="2">Leucine-rich repeat domain-containing protein</fullName>
    </recommendedName>
</protein>
<proteinExistence type="predicted"/>
<sequence>MTRVLHIKLHKNLDTLINLEELYLDSNQIPVIKGLGYLKKLSVITLEKNSLHKQYVNSVYTSES</sequence>
<dbReference type="AlphaFoldDB" id="A0A0F9PTR8"/>
<dbReference type="PROSITE" id="PS51450">
    <property type="entry name" value="LRR"/>
    <property type="match status" value="1"/>
</dbReference>
<name>A0A0F9PTR8_9ZZZZ</name>
<gene>
    <name evidence="1" type="ORF">LCGC14_0802710</name>
</gene>
<evidence type="ECO:0000313" key="1">
    <source>
        <dbReference type="EMBL" id="KKN33539.1"/>
    </source>
</evidence>
<dbReference type="Gene3D" id="3.80.10.10">
    <property type="entry name" value="Ribonuclease Inhibitor"/>
    <property type="match status" value="1"/>
</dbReference>
<dbReference type="EMBL" id="LAZR01002169">
    <property type="protein sequence ID" value="KKN33539.1"/>
    <property type="molecule type" value="Genomic_DNA"/>
</dbReference>
<organism evidence="1">
    <name type="scientific">marine sediment metagenome</name>
    <dbReference type="NCBI Taxonomy" id="412755"/>
    <lineage>
        <taxon>unclassified sequences</taxon>
        <taxon>metagenomes</taxon>
        <taxon>ecological metagenomes</taxon>
    </lineage>
</organism>
<evidence type="ECO:0008006" key="2">
    <source>
        <dbReference type="Google" id="ProtNLM"/>
    </source>
</evidence>
<dbReference type="SUPFAM" id="SSF52058">
    <property type="entry name" value="L domain-like"/>
    <property type="match status" value="1"/>
</dbReference>